<keyword evidence="2" id="KW-1185">Reference proteome</keyword>
<organism evidence="1 2">
    <name type="scientific">Trichomalopsis sarcophagae</name>
    <dbReference type="NCBI Taxonomy" id="543379"/>
    <lineage>
        <taxon>Eukaryota</taxon>
        <taxon>Metazoa</taxon>
        <taxon>Ecdysozoa</taxon>
        <taxon>Arthropoda</taxon>
        <taxon>Hexapoda</taxon>
        <taxon>Insecta</taxon>
        <taxon>Pterygota</taxon>
        <taxon>Neoptera</taxon>
        <taxon>Endopterygota</taxon>
        <taxon>Hymenoptera</taxon>
        <taxon>Apocrita</taxon>
        <taxon>Proctotrupomorpha</taxon>
        <taxon>Chalcidoidea</taxon>
        <taxon>Pteromalidae</taxon>
        <taxon>Pteromalinae</taxon>
        <taxon>Trichomalopsis</taxon>
    </lineage>
</organism>
<dbReference type="Proteomes" id="UP000215335">
    <property type="component" value="Unassembled WGS sequence"/>
</dbReference>
<dbReference type="EMBL" id="NNAY01001203">
    <property type="protein sequence ID" value="OXU24753.1"/>
    <property type="molecule type" value="Genomic_DNA"/>
</dbReference>
<evidence type="ECO:0000313" key="1">
    <source>
        <dbReference type="EMBL" id="OXU24753.1"/>
    </source>
</evidence>
<gene>
    <name evidence="1" type="ORF">TSAR_011112</name>
</gene>
<dbReference type="AlphaFoldDB" id="A0A232F2S7"/>
<reference evidence="1 2" key="1">
    <citation type="journal article" date="2017" name="Curr. Biol.">
        <title>The Evolution of Venom by Co-option of Single-Copy Genes.</title>
        <authorList>
            <person name="Martinson E.O."/>
            <person name="Mrinalini"/>
            <person name="Kelkar Y.D."/>
            <person name="Chang C.H."/>
            <person name="Werren J.H."/>
        </authorList>
    </citation>
    <scope>NUCLEOTIDE SEQUENCE [LARGE SCALE GENOMIC DNA]</scope>
    <source>
        <strain evidence="1 2">Alberta</strain>
        <tissue evidence="1">Whole body</tissue>
    </source>
</reference>
<sequence length="95" mass="11266">MCKPPYTWCTDLRHVHNKELRTKEGQGAPHLTTKYLETIASLDERRCFVYYRGACQIRRYATCKPLHWSNYPLIVTSIRQRGAVRKLEALDKREK</sequence>
<comment type="caution">
    <text evidence="1">The sequence shown here is derived from an EMBL/GenBank/DDBJ whole genome shotgun (WGS) entry which is preliminary data.</text>
</comment>
<evidence type="ECO:0000313" key="2">
    <source>
        <dbReference type="Proteomes" id="UP000215335"/>
    </source>
</evidence>
<name>A0A232F2S7_9HYME</name>
<protein>
    <submittedName>
        <fullName evidence="1">Uncharacterized protein</fullName>
    </submittedName>
</protein>
<accession>A0A232F2S7</accession>
<proteinExistence type="predicted"/>